<dbReference type="GO" id="GO:0006633">
    <property type="term" value="P:fatty acid biosynthetic process"/>
    <property type="evidence" value="ECO:0007669"/>
    <property type="project" value="TreeGrafter"/>
</dbReference>
<evidence type="ECO:0000259" key="5">
    <source>
        <dbReference type="Pfam" id="PF00501"/>
    </source>
</evidence>
<dbReference type="Gene3D" id="3.40.50.12780">
    <property type="entry name" value="N-terminal domain of ligase-like"/>
    <property type="match status" value="1"/>
</dbReference>
<dbReference type="InterPro" id="IPR000873">
    <property type="entry name" value="AMP-dep_synth/lig_dom"/>
</dbReference>
<dbReference type="AlphaFoldDB" id="A0AAQ4CRF0"/>
<evidence type="ECO:0000313" key="8">
    <source>
        <dbReference type="Proteomes" id="UP001319921"/>
    </source>
</evidence>
<evidence type="ECO:0000256" key="2">
    <source>
        <dbReference type="ARBA" id="ARBA00022598"/>
    </source>
</evidence>
<dbReference type="EMBL" id="AP025226">
    <property type="protein sequence ID" value="BDB98381.1"/>
    <property type="molecule type" value="Genomic_DNA"/>
</dbReference>
<dbReference type="PANTHER" id="PTHR43605">
    <property type="entry name" value="ACYL-COENZYME A SYNTHETASE"/>
    <property type="match status" value="1"/>
</dbReference>
<evidence type="ECO:0000256" key="3">
    <source>
        <dbReference type="ARBA" id="ARBA00022741"/>
    </source>
</evidence>
<dbReference type="Pfam" id="PF00501">
    <property type="entry name" value="AMP-binding"/>
    <property type="match status" value="1"/>
</dbReference>
<dbReference type="SUPFAM" id="SSF56801">
    <property type="entry name" value="Acetyl-CoA synthetase-like"/>
    <property type="match status" value="1"/>
</dbReference>
<keyword evidence="3" id="KW-0547">Nucleotide-binding</keyword>
<keyword evidence="8" id="KW-1185">Reference proteome</keyword>
<dbReference type="GO" id="GO:0004321">
    <property type="term" value="F:fatty-acyl-CoA synthase activity"/>
    <property type="evidence" value="ECO:0007669"/>
    <property type="project" value="TreeGrafter"/>
</dbReference>
<evidence type="ECO:0000256" key="4">
    <source>
        <dbReference type="ARBA" id="ARBA00022840"/>
    </source>
</evidence>
<name>A0AAQ4CRF0_9CREN</name>
<keyword evidence="2" id="KW-0436">Ligase</keyword>
<dbReference type="InterPro" id="IPR042099">
    <property type="entry name" value="ANL_N_sf"/>
</dbReference>
<comment type="similarity">
    <text evidence="1">Belongs to the ATP-dependent AMP-binding enzyme family.</text>
</comment>
<accession>A0AAQ4CRF0</accession>
<dbReference type="FunFam" id="3.30.300.30:FF:000005">
    <property type="entry name" value="Acyl-coenzyme A synthetase ACSM5, mitochondrial"/>
    <property type="match status" value="1"/>
</dbReference>
<dbReference type="GeneID" id="68866125"/>
<dbReference type="InterPro" id="IPR051087">
    <property type="entry name" value="Mitochondrial_ACSM"/>
</dbReference>
<dbReference type="Pfam" id="PF13193">
    <property type="entry name" value="AMP-binding_C"/>
    <property type="match status" value="1"/>
</dbReference>
<dbReference type="InterPro" id="IPR045851">
    <property type="entry name" value="AMP-bd_C_sf"/>
</dbReference>
<proteinExistence type="inferred from homology"/>
<keyword evidence="4" id="KW-0067">ATP-binding</keyword>
<feature type="domain" description="AMP-dependent synthetase/ligase" evidence="5">
    <location>
        <begin position="41"/>
        <end position="402"/>
    </location>
</feature>
<dbReference type="Gene3D" id="3.30.300.30">
    <property type="match status" value="1"/>
</dbReference>
<protein>
    <submittedName>
        <fullName evidence="7">AMP-dependent synthetase</fullName>
    </submittedName>
</protein>
<dbReference type="Proteomes" id="UP001319921">
    <property type="component" value="Chromosome"/>
</dbReference>
<dbReference type="PANTHER" id="PTHR43605:SF10">
    <property type="entry name" value="ACYL-COA SYNTHETASE MEDIUM CHAIN FAMILY MEMBER 3"/>
    <property type="match status" value="1"/>
</dbReference>
<evidence type="ECO:0000256" key="1">
    <source>
        <dbReference type="ARBA" id="ARBA00006432"/>
    </source>
</evidence>
<gene>
    <name evidence="7" type="ORF">SACC_13980</name>
</gene>
<dbReference type="GO" id="GO:0006637">
    <property type="term" value="P:acyl-CoA metabolic process"/>
    <property type="evidence" value="ECO:0007669"/>
    <property type="project" value="TreeGrafter"/>
</dbReference>
<organism evidence="7 8">
    <name type="scientific">Saccharolobus caldissimus</name>
    <dbReference type="NCBI Taxonomy" id="1702097"/>
    <lineage>
        <taxon>Archaea</taxon>
        <taxon>Thermoproteota</taxon>
        <taxon>Thermoprotei</taxon>
        <taxon>Sulfolobales</taxon>
        <taxon>Sulfolobaceae</taxon>
        <taxon>Saccharolobus</taxon>
    </lineage>
</organism>
<feature type="domain" description="AMP-binding enzyme C-terminal" evidence="6">
    <location>
        <begin position="452"/>
        <end position="530"/>
    </location>
</feature>
<dbReference type="KEGG" id="scas:SACC_13980"/>
<dbReference type="GO" id="GO:0005524">
    <property type="term" value="F:ATP binding"/>
    <property type="evidence" value="ECO:0007669"/>
    <property type="project" value="UniProtKB-KW"/>
</dbReference>
<sequence length="540" mass="60223">MTQVSKYEIDLRTLGTDDYDVLYREFKWNIPEYFNMGEAISRNKEGIAIIYRDDEGNRSETSYSELDSLSNQVANFLTELGVRRGEPVGVMMGPRPETAATIVGIYKMGAIALSMTPLFGIDSANYRIQHSGAKVLFTDREDIIRELKAQIKVSFDNGNYTFNDVKKSSTSFTPVKTKSSEPAHMLYTSGTTGLPKGVVLSHAAVLAHIPWYQFVFEMAPREDDVFSQLADWGWIAGILDVVVPSLYFGKPMVAYNRGGRLDPKRVMEVLEDTKATCFFAPPTALNIIMKSVNPKEYDLKLRAIASGGSVVTFDLIKWSRESLGAPLNVGYGQTEANVLTGTNSKIMPIKILEEKGGGNLLGKPIPGHVIEIVDENLNVLPPNQVGEIAVKLPDPIVMIEYYKNPEATAKKIRGGFLLTGDLGWKDEYGYIWFKSRSDFLIKSSGYRIGPEEIEFVINQHPAVLESAVIGKEDPVRGEIIKAFIVLKPGYEPSDKLKQEIVDLVKLRLAAYAYPKEIEFVNEIPKTESGKIKRAELKRKI</sequence>
<reference evidence="7 8" key="1">
    <citation type="journal article" date="2022" name="Microbiol. Resour. Announc.">
        <title>Complete Genome Sequence of the Hyperthermophilic and Acidophilic Archaeon Saccharolobus caldissimus Strain HS-3T.</title>
        <authorList>
            <person name="Sakai H.D."/>
            <person name="Kurosawa N."/>
        </authorList>
    </citation>
    <scope>NUCLEOTIDE SEQUENCE [LARGE SCALE GENOMIC DNA]</scope>
    <source>
        <strain evidence="7 8">JCM32116</strain>
    </source>
</reference>
<dbReference type="RefSeq" id="WP_229572261.1">
    <property type="nucleotide sequence ID" value="NZ_AP025226.1"/>
</dbReference>
<evidence type="ECO:0000259" key="6">
    <source>
        <dbReference type="Pfam" id="PF13193"/>
    </source>
</evidence>
<evidence type="ECO:0000313" key="7">
    <source>
        <dbReference type="EMBL" id="BDB98381.1"/>
    </source>
</evidence>
<dbReference type="GO" id="GO:0016405">
    <property type="term" value="F:CoA-ligase activity"/>
    <property type="evidence" value="ECO:0007669"/>
    <property type="project" value="UniProtKB-ARBA"/>
</dbReference>
<dbReference type="InterPro" id="IPR025110">
    <property type="entry name" value="AMP-bd_C"/>
</dbReference>
<dbReference type="GO" id="GO:0015645">
    <property type="term" value="F:fatty acid ligase activity"/>
    <property type="evidence" value="ECO:0007669"/>
    <property type="project" value="TreeGrafter"/>
</dbReference>
<dbReference type="InterPro" id="IPR020845">
    <property type="entry name" value="AMP-binding_CS"/>
</dbReference>
<dbReference type="PROSITE" id="PS00455">
    <property type="entry name" value="AMP_BINDING"/>
    <property type="match status" value="1"/>
</dbReference>